<feature type="non-terminal residue" evidence="2">
    <location>
        <position position="67"/>
    </location>
</feature>
<feature type="compositionally biased region" description="Acidic residues" evidence="1">
    <location>
        <begin position="1"/>
        <end position="33"/>
    </location>
</feature>
<comment type="caution">
    <text evidence="2">The sequence shown here is derived from an EMBL/GenBank/DDBJ whole genome shotgun (WGS) entry which is preliminary data.</text>
</comment>
<dbReference type="AlphaFoldDB" id="A0A699XW33"/>
<sequence length="67" mass="7434">DGDDEPFDGNKDDTDDEDPEEDPFEENDEDEEEHPAPTDSHVVPTVDLALSAREAEALEPHEPIHAP</sequence>
<feature type="compositionally biased region" description="Basic and acidic residues" evidence="1">
    <location>
        <begin position="53"/>
        <end position="67"/>
    </location>
</feature>
<name>A0A699XW33_TANCI</name>
<feature type="non-terminal residue" evidence="2">
    <location>
        <position position="1"/>
    </location>
</feature>
<protein>
    <submittedName>
        <fullName evidence="2">Uncharacterized protein</fullName>
    </submittedName>
</protein>
<evidence type="ECO:0000313" key="2">
    <source>
        <dbReference type="EMBL" id="GFD61161.1"/>
    </source>
</evidence>
<accession>A0A699XW33</accession>
<gene>
    <name evidence="2" type="ORF">Tci_933130</name>
</gene>
<organism evidence="2">
    <name type="scientific">Tanacetum cinerariifolium</name>
    <name type="common">Dalmatian daisy</name>
    <name type="synonym">Chrysanthemum cinerariifolium</name>
    <dbReference type="NCBI Taxonomy" id="118510"/>
    <lineage>
        <taxon>Eukaryota</taxon>
        <taxon>Viridiplantae</taxon>
        <taxon>Streptophyta</taxon>
        <taxon>Embryophyta</taxon>
        <taxon>Tracheophyta</taxon>
        <taxon>Spermatophyta</taxon>
        <taxon>Magnoliopsida</taxon>
        <taxon>eudicotyledons</taxon>
        <taxon>Gunneridae</taxon>
        <taxon>Pentapetalae</taxon>
        <taxon>asterids</taxon>
        <taxon>campanulids</taxon>
        <taxon>Asterales</taxon>
        <taxon>Asteraceae</taxon>
        <taxon>Asteroideae</taxon>
        <taxon>Anthemideae</taxon>
        <taxon>Anthemidinae</taxon>
        <taxon>Tanacetum</taxon>
    </lineage>
</organism>
<evidence type="ECO:0000256" key="1">
    <source>
        <dbReference type="SAM" id="MobiDB-lite"/>
    </source>
</evidence>
<feature type="region of interest" description="Disordered" evidence="1">
    <location>
        <begin position="1"/>
        <end position="67"/>
    </location>
</feature>
<reference evidence="2" key="1">
    <citation type="journal article" date="2019" name="Sci. Rep.">
        <title>Draft genome of Tanacetum cinerariifolium, the natural source of mosquito coil.</title>
        <authorList>
            <person name="Yamashiro T."/>
            <person name="Shiraishi A."/>
            <person name="Satake H."/>
            <person name="Nakayama K."/>
        </authorList>
    </citation>
    <scope>NUCLEOTIDE SEQUENCE</scope>
</reference>
<dbReference type="EMBL" id="BKCJ011887555">
    <property type="protein sequence ID" value="GFD61161.1"/>
    <property type="molecule type" value="Genomic_DNA"/>
</dbReference>
<proteinExistence type="predicted"/>